<dbReference type="EMBL" id="DRLF01000404">
    <property type="protein sequence ID" value="HEC07523.1"/>
    <property type="molecule type" value="Genomic_DNA"/>
</dbReference>
<protein>
    <submittedName>
        <fullName evidence="7">Amino acid permease</fullName>
    </submittedName>
</protein>
<sequence length="436" mass="46713">MSQTSAAKNEEKLTLKEVIAMGIGGMVGGGIFSVLGLAIAQAGHAAPIAFAIGGVIAMLTGLSYARLGLAFQSSGGSFTFLEHAFRNRYIAAMGGWLLLIGYVGTMALYAYTFGVYGSAMLGDSNSSPAMHHLLETLILLTFLGVNLYGIKASGSSELLIVTVKVIILFLFAAIGLFYIKSNYVLPVFNQGYTGVLMGAALIFVAYEGFELIPNAINEMENPQHNLKPAIVWSIAVTIAIYVLVSLVAVGNLLPDEIQKYKEYALAVAAKPFLGQAGFLLIGLAALFSTASAINATMFGTARLGMIMAREQALPTAFGFRRQQNNIPWVSLVIITLATLAFVNLANLTIISSFASSTFLLIFAAINLSALHLRKRIACGIAGPLLGLILSLASWSALSVYLWKTNRENLLWIGIIYVLVVVAELLFSQRRILKHKS</sequence>
<evidence type="ECO:0000256" key="1">
    <source>
        <dbReference type="ARBA" id="ARBA00004651"/>
    </source>
</evidence>
<dbReference type="InterPro" id="IPR050367">
    <property type="entry name" value="APC_superfamily"/>
</dbReference>
<feature type="transmembrane region" description="Helical" evidence="6">
    <location>
        <begin position="191"/>
        <end position="209"/>
    </location>
</feature>
<evidence type="ECO:0000256" key="2">
    <source>
        <dbReference type="ARBA" id="ARBA00022475"/>
    </source>
</evidence>
<keyword evidence="5 6" id="KW-0472">Membrane</keyword>
<feature type="transmembrane region" description="Helical" evidence="6">
    <location>
        <begin position="131"/>
        <end position="149"/>
    </location>
</feature>
<name>A0A831S0D5_9GAMM</name>
<keyword evidence="3 6" id="KW-0812">Transmembrane</keyword>
<dbReference type="GO" id="GO:0022857">
    <property type="term" value="F:transmembrane transporter activity"/>
    <property type="evidence" value="ECO:0007669"/>
    <property type="project" value="InterPro"/>
</dbReference>
<feature type="transmembrane region" description="Helical" evidence="6">
    <location>
        <begin position="272"/>
        <end position="305"/>
    </location>
</feature>
<feature type="transmembrane region" description="Helical" evidence="6">
    <location>
        <begin position="230"/>
        <end position="252"/>
    </location>
</feature>
<comment type="subcellular location">
    <subcellularLocation>
        <location evidence="1">Cell membrane</location>
        <topology evidence="1">Multi-pass membrane protein</topology>
    </subcellularLocation>
</comment>
<evidence type="ECO:0000256" key="5">
    <source>
        <dbReference type="ARBA" id="ARBA00023136"/>
    </source>
</evidence>
<dbReference type="AlphaFoldDB" id="A0A831S0D5"/>
<dbReference type="InterPro" id="IPR002293">
    <property type="entry name" value="AA/rel_permease1"/>
</dbReference>
<dbReference type="Pfam" id="PF13520">
    <property type="entry name" value="AA_permease_2"/>
    <property type="match status" value="1"/>
</dbReference>
<keyword evidence="4 6" id="KW-1133">Transmembrane helix</keyword>
<evidence type="ECO:0000256" key="6">
    <source>
        <dbReference type="SAM" id="Phobius"/>
    </source>
</evidence>
<feature type="transmembrane region" description="Helical" evidence="6">
    <location>
        <begin position="48"/>
        <end position="69"/>
    </location>
</feature>
<reference evidence="7" key="1">
    <citation type="journal article" date="2020" name="mSystems">
        <title>Genome- and Community-Level Interaction Insights into Carbon Utilization and Element Cycling Functions of Hydrothermarchaeota in Hydrothermal Sediment.</title>
        <authorList>
            <person name="Zhou Z."/>
            <person name="Liu Y."/>
            <person name="Xu W."/>
            <person name="Pan J."/>
            <person name="Luo Z.H."/>
            <person name="Li M."/>
        </authorList>
    </citation>
    <scope>NUCLEOTIDE SEQUENCE [LARGE SCALE GENOMIC DNA]</scope>
    <source>
        <strain evidence="7">HyVt-458</strain>
    </source>
</reference>
<dbReference type="GO" id="GO:0005886">
    <property type="term" value="C:plasma membrane"/>
    <property type="evidence" value="ECO:0007669"/>
    <property type="project" value="UniProtKB-SubCell"/>
</dbReference>
<keyword evidence="2" id="KW-1003">Cell membrane</keyword>
<dbReference type="PIRSF" id="PIRSF006060">
    <property type="entry name" value="AA_transporter"/>
    <property type="match status" value="1"/>
</dbReference>
<evidence type="ECO:0000256" key="3">
    <source>
        <dbReference type="ARBA" id="ARBA00022692"/>
    </source>
</evidence>
<proteinExistence type="predicted"/>
<feature type="transmembrane region" description="Helical" evidence="6">
    <location>
        <begin position="89"/>
        <end position="111"/>
    </location>
</feature>
<evidence type="ECO:0000313" key="7">
    <source>
        <dbReference type="EMBL" id="HEC07523.1"/>
    </source>
</evidence>
<feature type="transmembrane region" description="Helical" evidence="6">
    <location>
        <begin position="326"/>
        <end position="344"/>
    </location>
</feature>
<feature type="transmembrane region" description="Helical" evidence="6">
    <location>
        <begin position="18"/>
        <end position="42"/>
    </location>
</feature>
<accession>A0A831S0D5</accession>
<dbReference type="Gene3D" id="1.20.1740.10">
    <property type="entry name" value="Amino acid/polyamine transporter I"/>
    <property type="match status" value="1"/>
</dbReference>
<dbReference type="PANTHER" id="PTHR42770">
    <property type="entry name" value="AMINO ACID TRANSPORTER-RELATED"/>
    <property type="match status" value="1"/>
</dbReference>
<dbReference type="PANTHER" id="PTHR42770:SF11">
    <property type="entry name" value="INNER MEMBRANE TRANSPORT PROTEIN YBAT"/>
    <property type="match status" value="1"/>
</dbReference>
<evidence type="ECO:0000256" key="4">
    <source>
        <dbReference type="ARBA" id="ARBA00022989"/>
    </source>
</evidence>
<organism evidence="7">
    <name type="scientific">Thiolapillus brandeum</name>
    <dbReference type="NCBI Taxonomy" id="1076588"/>
    <lineage>
        <taxon>Bacteria</taxon>
        <taxon>Pseudomonadati</taxon>
        <taxon>Pseudomonadota</taxon>
        <taxon>Gammaproteobacteria</taxon>
        <taxon>Chromatiales</taxon>
        <taxon>Sedimenticolaceae</taxon>
        <taxon>Thiolapillus</taxon>
    </lineage>
</organism>
<feature type="transmembrane region" description="Helical" evidence="6">
    <location>
        <begin position="158"/>
        <end position="179"/>
    </location>
</feature>
<feature type="transmembrane region" description="Helical" evidence="6">
    <location>
        <begin position="408"/>
        <end position="426"/>
    </location>
</feature>
<comment type="caution">
    <text evidence="7">The sequence shown here is derived from an EMBL/GenBank/DDBJ whole genome shotgun (WGS) entry which is preliminary data.</text>
</comment>
<dbReference type="Proteomes" id="UP000886339">
    <property type="component" value="Unassembled WGS sequence"/>
</dbReference>
<gene>
    <name evidence="7" type="ORF">ENJ12_11760</name>
</gene>
<feature type="transmembrane region" description="Helical" evidence="6">
    <location>
        <begin position="350"/>
        <end position="372"/>
    </location>
</feature>
<feature type="transmembrane region" description="Helical" evidence="6">
    <location>
        <begin position="384"/>
        <end position="402"/>
    </location>
</feature>